<protein>
    <recommendedName>
        <fullName evidence="1">Bacteriophage T5 Orf172 DNA-binding domain-containing protein</fullName>
    </recommendedName>
</protein>
<organism evidence="2">
    <name type="scientific">marine sediment metagenome</name>
    <dbReference type="NCBI Taxonomy" id="412755"/>
    <lineage>
        <taxon>unclassified sequences</taxon>
        <taxon>metagenomes</taxon>
        <taxon>ecological metagenomes</taxon>
    </lineage>
</organism>
<dbReference type="SMART" id="SM00974">
    <property type="entry name" value="T5orf172"/>
    <property type="match status" value="1"/>
</dbReference>
<comment type="caution">
    <text evidence="2">The sequence shown here is derived from an EMBL/GenBank/DDBJ whole genome shotgun (WGS) entry which is preliminary data.</text>
</comment>
<name>A0A0F9JJI8_9ZZZZ</name>
<dbReference type="AlphaFoldDB" id="A0A0F9JJI8"/>
<dbReference type="Pfam" id="PF13455">
    <property type="entry name" value="MUG113"/>
    <property type="match status" value="1"/>
</dbReference>
<evidence type="ECO:0000259" key="1">
    <source>
        <dbReference type="SMART" id="SM00974"/>
    </source>
</evidence>
<reference evidence="2" key="1">
    <citation type="journal article" date="2015" name="Nature">
        <title>Complex archaea that bridge the gap between prokaryotes and eukaryotes.</title>
        <authorList>
            <person name="Spang A."/>
            <person name="Saw J.H."/>
            <person name="Jorgensen S.L."/>
            <person name="Zaremba-Niedzwiedzka K."/>
            <person name="Martijn J."/>
            <person name="Lind A.E."/>
            <person name="van Eijk R."/>
            <person name="Schleper C."/>
            <person name="Guy L."/>
            <person name="Ettema T.J."/>
        </authorList>
    </citation>
    <scope>NUCLEOTIDE SEQUENCE</scope>
</reference>
<sequence length="141" mass="16617">MIYFIKSESGHVKIGFTNDKNINKRLSVIQCGNPYKLEILRLLEWEYDQEYEIKKHFEKHKVRGEWFNLNQEIIDYTENPYKFNKHVKVSINQLIKRLGAVRSVAEELGISERWVKDLASGKRRASNSLAVIIQLKLLGRI</sequence>
<evidence type="ECO:0000313" key="2">
    <source>
        <dbReference type="EMBL" id="KKM05916.1"/>
    </source>
</evidence>
<dbReference type="EMBL" id="LAZR01016111">
    <property type="protein sequence ID" value="KKM05916.1"/>
    <property type="molecule type" value="Genomic_DNA"/>
</dbReference>
<gene>
    <name evidence="2" type="ORF">LCGC14_1749250</name>
</gene>
<accession>A0A0F9JJI8</accession>
<feature type="domain" description="Bacteriophage T5 Orf172 DNA-binding" evidence="1">
    <location>
        <begin position="6"/>
        <end position="80"/>
    </location>
</feature>
<dbReference type="InterPro" id="IPR018306">
    <property type="entry name" value="Phage_T5_Orf172_DNA-bd"/>
</dbReference>
<proteinExistence type="predicted"/>